<dbReference type="Pfam" id="PF08808">
    <property type="entry name" value="RES"/>
    <property type="match status" value="1"/>
</dbReference>
<dbReference type="OrthoDB" id="9789501at2"/>
<dbReference type="EMBL" id="PPSL01000002">
    <property type="protein sequence ID" value="PQJ11783.1"/>
    <property type="molecule type" value="Genomic_DNA"/>
</dbReference>
<proteinExistence type="predicted"/>
<evidence type="ECO:0000313" key="3">
    <source>
        <dbReference type="Proteomes" id="UP000239872"/>
    </source>
</evidence>
<comment type="caution">
    <text evidence="2">The sequence shown here is derived from an EMBL/GenBank/DDBJ whole genome shotgun (WGS) entry which is preliminary data.</text>
</comment>
<name>A0A2S7SXX5_9BACT</name>
<organism evidence="2 3">
    <name type="scientific">Flavipsychrobacter stenotrophus</name>
    <dbReference type="NCBI Taxonomy" id="2077091"/>
    <lineage>
        <taxon>Bacteria</taxon>
        <taxon>Pseudomonadati</taxon>
        <taxon>Bacteroidota</taxon>
        <taxon>Chitinophagia</taxon>
        <taxon>Chitinophagales</taxon>
        <taxon>Chitinophagaceae</taxon>
        <taxon>Flavipsychrobacter</taxon>
    </lineage>
</organism>
<dbReference type="AlphaFoldDB" id="A0A2S7SXX5"/>
<dbReference type="InterPro" id="IPR014914">
    <property type="entry name" value="RES_dom"/>
</dbReference>
<dbReference type="Proteomes" id="UP000239872">
    <property type="component" value="Unassembled WGS sequence"/>
</dbReference>
<evidence type="ECO:0000313" key="2">
    <source>
        <dbReference type="EMBL" id="PQJ11783.1"/>
    </source>
</evidence>
<gene>
    <name evidence="2" type="ORF">CJD36_008285</name>
</gene>
<accession>A0A2S7SXX5</accession>
<feature type="domain" description="RES" evidence="1">
    <location>
        <begin position="15"/>
        <end position="139"/>
    </location>
</feature>
<dbReference type="RefSeq" id="WP_105038663.1">
    <property type="nucleotide sequence ID" value="NZ_PPSL01000002.1"/>
</dbReference>
<keyword evidence="3" id="KW-1185">Reference proteome</keyword>
<reference evidence="2 3" key="1">
    <citation type="submission" date="2018-01" db="EMBL/GenBank/DDBJ databases">
        <title>A novel member of the phylum Bacteroidetes isolated from glacier ice.</title>
        <authorList>
            <person name="Liu Q."/>
            <person name="Xin Y.-H."/>
        </authorList>
    </citation>
    <scope>NUCLEOTIDE SEQUENCE [LARGE SCALE GENOMIC DNA]</scope>
    <source>
        <strain evidence="2 3">RB1R16</strain>
    </source>
</reference>
<dbReference type="SMART" id="SM00953">
    <property type="entry name" value="RES"/>
    <property type="match status" value="1"/>
</dbReference>
<evidence type="ECO:0000259" key="1">
    <source>
        <dbReference type="SMART" id="SM00953"/>
    </source>
</evidence>
<protein>
    <submittedName>
        <fullName evidence="2">RES domain-containing protein</fullName>
    </submittedName>
</protein>
<sequence>MMLVYRIASCQHINDLSGKGAALYGGRWNSKDIHMVYTAESAALALLETVVHIGKIPERGYCMITIKIPSDKILRTKPDKLPADWHKNPAPDILKTFGDQYIDEGKYVAMQVPSVIMPEGHNFLLNPAHADFKKVKITAQRTLTIDERLLHARGIQ</sequence>